<gene>
    <name evidence="3" type="ORF">PND83_00055</name>
</gene>
<dbReference type="Proteomes" id="UP001211006">
    <property type="component" value="Unassembled WGS sequence"/>
</dbReference>
<accession>A0AAW6C087</accession>
<organism evidence="3 4">
    <name type="scientific">Flavonifractor plautii</name>
    <name type="common">Fusobacterium plautii</name>
    <dbReference type="NCBI Taxonomy" id="292800"/>
    <lineage>
        <taxon>Bacteria</taxon>
        <taxon>Bacillati</taxon>
        <taxon>Bacillota</taxon>
        <taxon>Clostridia</taxon>
        <taxon>Eubacteriales</taxon>
        <taxon>Oscillospiraceae</taxon>
        <taxon>Flavonifractor</taxon>
    </lineage>
</organism>
<dbReference type="InterPro" id="IPR050336">
    <property type="entry name" value="Chromosome_partition/occlusion"/>
</dbReference>
<dbReference type="PANTHER" id="PTHR33375">
    <property type="entry name" value="CHROMOSOME-PARTITIONING PROTEIN PARB-RELATED"/>
    <property type="match status" value="1"/>
</dbReference>
<dbReference type="EMBL" id="JAQLWO010000001">
    <property type="protein sequence ID" value="MDB7904368.1"/>
    <property type="molecule type" value="Genomic_DNA"/>
</dbReference>
<protein>
    <submittedName>
        <fullName evidence="3">ParB/RepB/Spo0J family partition protein</fullName>
    </submittedName>
</protein>
<dbReference type="GO" id="GO:0005694">
    <property type="term" value="C:chromosome"/>
    <property type="evidence" value="ECO:0007669"/>
    <property type="project" value="TreeGrafter"/>
</dbReference>
<dbReference type="Gene3D" id="3.90.1530.30">
    <property type="match status" value="1"/>
</dbReference>
<comment type="caution">
    <text evidence="3">The sequence shown here is derived from an EMBL/GenBank/DDBJ whole genome shotgun (WGS) entry which is preliminary data.</text>
</comment>
<evidence type="ECO:0000256" key="1">
    <source>
        <dbReference type="SAM" id="Coils"/>
    </source>
</evidence>
<dbReference type="InterPro" id="IPR003115">
    <property type="entry name" value="ParB_N"/>
</dbReference>
<dbReference type="AlphaFoldDB" id="A0AAW6C087"/>
<feature type="coiled-coil region" evidence="1">
    <location>
        <begin position="302"/>
        <end position="333"/>
    </location>
</feature>
<keyword evidence="1" id="KW-0175">Coiled coil</keyword>
<evidence type="ECO:0000259" key="2">
    <source>
        <dbReference type="SMART" id="SM00470"/>
    </source>
</evidence>
<reference evidence="3" key="1">
    <citation type="submission" date="2023-01" db="EMBL/GenBank/DDBJ databases">
        <title>Human gut microbiome strain richness.</title>
        <authorList>
            <person name="Chen-Liaw A."/>
        </authorList>
    </citation>
    <scope>NUCLEOTIDE SEQUENCE</scope>
    <source>
        <strain evidence="3">2225st1_A6_2225SCRN_200828</strain>
    </source>
</reference>
<dbReference type="Pfam" id="PF02195">
    <property type="entry name" value="ParB_N"/>
    <property type="match status" value="1"/>
</dbReference>
<dbReference type="GO" id="GO:0007059">
    <property type="term" value="P:chromosome segregation"/>
    <property type="evidence" value="ECO:0007669"/>
    <property type="project" value="TreeGrafter"/>
</dbReference>
<dbReference type="RefSeq" id="WP_148341193.1">
    <property type="nucleotide sequence ID" value="NZ_CAXUMB010000032.1"/>
</dbReference>
<dbReference type="SUPFAM" id="SSF110849">
    <property type="entry name" value="ParB/Sulfiredoxin"/>
    <property type="match status" value="1"/>
</dbReference>
<dbReference type="InterPro" id="IPR036086">
    <property type="entry name" value="ParB/Sulfiredoxin_sf"/>
</dbReference>
<evidence type="ECO:0000313" key="4">
    <source>
        <dbReference type="Proteomes" id="UP001211006"/>
    </source>
</evidence>
<sequence length="508" mass="57180">MAKFDITAAFQAAVGAAGNVSKLDTSRETIEYISLDKLEADPGNFYSLDGLEHLAANIELCGLQQPIRVRSTEDGRYVIVSGHRRWSALKLLRSTEGSGDRWANIPCIVERDEVSPELRELRLIMGNRDTRKLSPAEVSKQAQRVELLLYQLKEQGYEFPGRMRDQVGAACQVSAPKLARLKVVREHLIPIYLEHFDRNELSEQTAYALARMETALQERLANMSPNLPTGSRAEELLGMAQNGTDWRPKFACPDGSPCKRGDAFLRHDLECSYGELCGGHTCCLKCYRGTSRYDTCERACSKAKAARKEQRDEEEAREAKREAEIQAEIQKNVQLRAKRLAAAADAAGLENEASILVSEYGRGLTVGKLRDWAAGHFDQDDKLYPSTLSPKDYSDPAMLAEKLGCSTDYLLGVTDQLMPAALSTDTDLETDGPWHWWPEQPQESGLYWCITGPMSHGGSLYWWNAEEEQWEHPAMAFRVVPSVRLWMRCPQLPESMSWERQEVQDGEK</sequence>
<name>A0AAW6C087_FLAPL</name>
<proteinExistence type="predicted"/>
<dbReference type="PANTHER" id="PTHR33375:SF1">
    <property type="entry name" value="CHROMOSOME-PARTITIONING PROTEIN PARB-RELATED"/>
    <property type="match status" value="1"/>
</dbReference>
<dbReference type="SMART" id="SM00470">
    <property type="entry name" value="ParB"/>
    <property type="match status" value="1"/>
</dbReference>
<feature type="domain" description="ParB-like N-terminal" evidence="2">
    <location>
        <begin position="31"/>
        <end position="128"/>
    </location>
</feature>
<evidence type="ECO:0000313" key="3">
    <source>
        <dbReference type="EMBL" id="MDB7904368.1"/>
    </source>
</evidence>